<proteinExistence type="predicted"/>
<reference evidence="11" key="1">
    <citation type="submission" date="2019-02" db="EMBL/GenBank/DDBJ databases">
        <authorList>
            <person name="Gruber-Vodicka R. H."/>
            <person name="Seah K. B. B."/>
        </authorList>
    </citation>
    <scope>NUCLEOTIDE SEQUENCE</scope>
    <source>
        <strain evidence="11">BECK_BZ131</strain>
    </source>
</reference>
<feature type="transmembrane region" description="Helical" evidence="10">
    <location>
        <begin position="338"/>
        <end position="359"/>
    </location>
</feature>
<sequence length="507" mass="54959">MRSEHADFHLGLGARHSLVNQGRIYVCTTHDFHIPVNMDPGYLPRFPIVPANPGPESMFPKAADIRAILRISLPLVFGYLGKMAIGFTDNVMVGHLGSEALGAMGLASAVCAVFLIIGTGLLFPVMVLVSQARGAGRALTIPGIIRQGIWISGALSIPACIVLWNLDDILVLAGQKAMLVGMAGHYMDYYLWTIFPAFSSLVFILALTAMGRTEIVLLIAWFELGFNIILNYLFIFGKFGFPAMGVAGAGLASVIIHGIGCTIFFVFFDFHKLFRRLPVFRRAWRPRWTVIGRILKLGWPKGLEMIINKSLFSVATLLAGWLGVQVVAAHTIAFQTSLIVLFIVSIPLADAVTARIGIVAGRESRAGMWRILVSALLLFLLFILPAVAILAGFPEWIVALFIGFETPNIDDLVAVTSPLIVLMALFVIADGLRIVTDRALNGLADMKVPALIAALSHWGVGFSLGVIFGFVMDGGIVGLWLGLTIGMFVASALYLARFGWLIRKIGI</sequence>
<evidence type="ECO:0000256" key="9">
    <source>
        <dbReference type="ARBA" id="ARBA00031636"/>
    </source>
</evidence>
<dbReference type="InterPro" id="IPR050222">
    <property type="entry name" value="MATE_MdtK"/>
</dbReference>
<evidence type="ECO:0000256" key="1">
    <source>
        <dbReference type="ARBA" id="ARBA00004429"/>
    </source>
</evidence>
<dbReference type="AlphaFoldDB" id="A0A450U454"/>
<evidence type="ECO:0000313" key="11">
    <source>
        <dbReference type="EMBL" id="VFJ78018.1"/>
    </source>
</evidence>
<feature type="transmembrane region" description="Helical" evidence="10">
    <location>
        <begin position="105"/>
        <end position="129"/>
    </location>
</feature>
<dbReference type="CDD" id="cd13131">
    <property type="entry name" value="MATE_NorM_like"/>
    <property type="match status" value="1"/>
</dbReference>
<keyword evidence="8 10" id="KW-0472">Membrane</keyword>
<dbReference type="PIRSF" id="PIRSF006603">
    <property type="entry name" value="DinF"/>
    <property type="match status" value="1"/>
</dbReference>
<evidence type="ECO:0000256" key="8">
    <source>
        <dbReference type="ARBA" id="ARBA00023136"/>
    </source>
</evidence>
<dbReference type="InterPro" id="IPR048279">
    <property type="entry name" value="MdtK-like"/>
</dbReference>
<dbReference type="EMBL" id="CAADFE010000162">
    <property type="protein sequence ID" value="VFJ78018.1"/>
    <property type="molecule type" value="Genomic_DNA"/>
</dbReference>
<feature type="transmembrane region" description="Helical" evidence="10">
    <location>
        <begin position="448"/>
        <end position="471"/>
    </location>
</feature>
<feature type="transmembrane region" description="Helical" evidence="10">
    <location>
        <begin position="311"/>
        <end position="332"/>
    </location>
</feature>
<protein>
    <recommendedName>
        <fullName evidence="9">Multidrug-efflux transporter</fullName>
    </recommendedName>
</protein>
<dbReference type="GO" id="GO:0006811">
    <property type="term" value="P:monoatomic ion transport"/>
    <property type="evidence" value="ECO:0007669"/>
    <property type="project" value="UniProtKB-KW"/>
</dbReference>
<dbReference type="PANTHER" id="PTHR43298">
    <property type="entry name" value="MULTIDRUG RESISTANCE PROTEIN NORM-RELATED"/>
    <property type="match status" value="1"/>
</dbReference>
<feature type="transmembrane region" description="Helical" evidence="10">
    <location>
        <begin position="67"/>
        <end position="85"/>
    </location>
</feature>
<evidence type="ECO:0000256" key="10">
    <source>
        <dbReference type="SAM" id="Phobius"/>
    </source>
</evidence>
<evidence type="ECO:0000256" key="6">
    <source>
        <dbReference type="ARBA" id="ARBA00022989"/>
    </source>
</evidence>
<dbReference type="InterPro" id="IPR002528">
    <property type="entry name" value="MATE_fam"/>
</dbReference>
<keyword evidence="3" id="KW-0050">Antiport</keyword>
<evidence type="ECO:0000256" key="7">
    <source>
        <dbReference type="ARBA" id="ARBA00023065"/>
    </source>
</evidence>
<dbReference type="Pfam" id="PF01554">
    <property type="entry name" value="MatE"/>
    <property type="match status" value="2"/>
</dbReference>
<evidence type="ECO:0000256" key="4">
    <source>
        <dbReference type="ARBA" id="ARBA00022475"/>
    </source>
</evidence>
<keyword evidence="5 10" id="KW-0812">Transmembrane</keyword>
<feature type="transmembrane region" description="Helical" evidence="10">
    <location>
        <begin position="189"/>
        <end position="208"/>
    </location>
</feature>
<keyword evidence="4" id="KW-1003">Cell membrane</keyword>
<dbReference type="GO" id="GO:0005886">
    <property type="term" value="C:plasma membrane"/>
    <property type="evidence" value="ECO:0007669"/>
    <property type="project" value="UniProtKB-SubCell"/>
</dbReference>
<gene>
    <name evidence="11" type="ORF">BECKFW1821C_GA0114237_11624</name>
</gene>
<keyword evidence="7" id="KW-0406">Ion transport</keyword>
<keyword evidence="2" id="KW-0813">Transport</keyword>
<feature type="transmembrane region" description="Helical" evidence="10">
    <location>
        <begin position="413"/>
        <end position="436"/>
    </location>
</feature>
<dbReference type="NCBIfam" id="TIGR00797">
    <property type="entry name" value="matE"/>
    <property type="match status" value="1"/>
</dbReference>
<evidence type="ECO:0000256" key="3">
    <source>
        <dbReference type="ARBA" id="ARBA00022449"/>
    </source>
</evidence>
<feature type="transmembrane region" description="Helical" evidence="10">
    <location>
        <begin position="149"/>
        <end position="166"/>
    </location>
</feature>
<dbReference type="GO" id="GO:0015297">
    <property type="term" value="F:antiporter activity"/>
    <property type="evidence" value="ECO:0007669"/>
    <property type="project" value="UniProtKB-KW"/>
</dbReference>
<dbReference type="PANTHER" id="PTHR43298:SF2">
    <property type="entry name" value="FMN_FAD EXPORTER YEEO-RELATED"/>
    <property type="match status" value="1"/>
</dbReference>
<name>A0A450U454_9GAMM</name>
<feature type="transmembrane region" description="Helical" evidence="10">
    <location>
        <begin position="241"/>
        <end position="268"/>
    </location>
</feature>
<feature type="transmembrane region" description="Helical" evidence="10">
    <location>
        <begin position="371"/>
        <end position="393"/>
    </location>
</feature>
<accession>A0A450U454</accession>
<feature type="transmembrane region" description="Helical" evidence="10">
    <location>
        <begin position="477"/>
        <end position="496"/>
    </location>
</feature>
<evidence type="ECO:0000256" key="5">
    <source>
        <dbReference type="ARBA" id="ARBA00022692"/>
    </source>
</evidence>
<evidence type="ECO:0000256" key="2">
    <source>
        <dbReference type="ARBA" id="ARBA00022448"/>
    </source>
</evidence>
<keyword evidence="6 10" id="KW-1133">Transmembrane helix</keyword>
<organism evidence="11">
    <name type="scientific">Candidatus Kentrum sp. FW</name>
    <dbReference type="NCBI Taxonomy" id="2126338"/>
    <lineage>
        <taxon>Bacteria</taxon>
        <taxon>Pseudomonadati</taxon>
        <taxon>Pseudomonadota</taxon>
        <taxon>Gammaproteobacteria</taxon>
        <taxon>Candidatus Kentrum</taxon>
    </lineage>
</organism>
<comment type="subcellular location">
    <subcellularLocation>
        <location evidence="1">Cell inner membrane</location>
        <topology evidence="1">Multi-pass membrane protein</topology>
    </subcellularLocation>
</comment>
<feature type="transmembrane region" description="Helical" evidence="10">
    <location>
        <begin position="215"/>
        <end position="235"/>
    </location>
</feature>
<dbReference type="GO" id="GO:0042910">
    <property type="term" value="F:xenobiotic transmembrane transporter activity"/>
    <property type="evidence" value="ECO:0007669"/>
    <property type="project" value="InterPro"/>
</dbReference>